<proteinExistence type="predicted"/>
<dbReference type="EMBL" id="JAIQCV010000002">
    <property type="protein sequence ID" value="KAH1122448.1"/>
    <property type="molecule type" value="Genomic_DNA"/>
</dbReference>
<keyword evidence="3" id="KW-1185">Reference proteome</keyword>
<evidence type="ECO:0000313" key="3">
    <source>
        <dbReference type="Proteomes" id="UP000828251"/>
    </source>
</evidence>
<dbReference type="OrthoDB" id="1744024at2759"/>
<comment type="caution">
    <text evidence="2">The sequence shown here is derived from an EMBL/GenBank/DDBJ whole genome shotgun (WGS) entry which is preliminary data.</text>
</comment>
<evidence type="ECO:0000256" key="1">
    <source>
        <dbReference type="SAM" id="Phobius"/>
    </source>
</evidence>
<feature type="transmembrane region" description="Helical" evidence="1">
    <location>
        <begin position="136"/>
        <end position="156"/>
    </location>
</feature>
<protein>
    <submittedName>
        <fullName evidence="2">Uncharacterized protein</fullName>
    </submittedName>
</protein>
<evidence type="ECO:0000313" key="2">
    <source>
        <dbReference type="EMBL" id="KAH1122448.1"/>
    </source>
</evidence>
<keyword evidence="1" id="KW-0812">Transmembrane</keyword>
<name>A0A9D4AJ53_9ROSI</name>
<reference evidence="2 3" key="1">
    <citation type="journal article" date="2021" name="Plant Biotechnol. J.">
        <title>Multi-omics assisted identification of the key and species-specific regulatory components of drought-tolerant mechanisms in Gossypium stocksii.</title>
        <authorList>
            <person name="Yu D."/>
            <person name="Ke L."/>
            <person name="Zhang D."/>
            <person name="Wu Y."/>
            <person name="Sun Y."/>
            <person name="Mei J."/>
            <person name="Sun J."/>
            <person name="Sun Y."/>
        </authorList>
    </citation>
    <scope>NUCLEOTIDE SEQUENCE [LARGE SCALE GENOMIC DNA]</scope>
    <source>
        <strain evidence="3">cv. E1</strain>
        <tissue evidence="2">Leaf</tissue>
    </source>
</reference>
<gene>
    <name evidence="2" type="ORF">J1N35_005608</name>
</gene>
<organism evidence="2 3">
    <name type="scientific">Gossypium stocksii</name>
    <dbReference type="NCBI Taxonomy" id="47602"/>
    <lineage>
        <taxon>Eukaryota</taxon>
        <taxon>Viridiplantae</taxon>
        <taxon>Streptophyta</taxon>
        <taxon>Embryophyta</taxon>
        <taxon>Tracheophyta</taxon>
        <taxon>Spermatophyta</taxon>
        <taxon>Magnoliopsida</taxon>
        <taxon>eudicotyledons</taxon>
        <taxon>Gunneridae</taxon>
        <taxon>Pentapetalae</taxon>
        <taxon>rosids</taxon>
        <taxon>malvids</taxon>
        <taxon>Malvales</taxon>
        <taxon>Malvaceae</taxon>
        <taxon>Malvoideae</taxon>
        <taxon>Gossypium</taxon>
    </lineage>
</organism>
<keyword evidence="1" id="KW-1133">Transmembrane helix</keyword>
<keyword evidence="1" id="KW-0472">Membrane</keyword>
<dbReference type="Proteomes" id="UP000828251">
    <property type="component" value="Unassembled WGS sequence"/>
</dbReference>
<sequence>MNPDAANPPSPSPMITPLELLIRFSWLSAGWRMLKRTQAIAGIMGSNRASPRLSPSAISAICCAAKAGSHELKVEKIAPAMALPASEAGRFELLAGFEMVRPLGRFCVERREKGFGVGFVGLLILVELMLRHFALSIAIVATLAAISFMFLGLELCC</sequence>
<dbReference type="AlphaFoldDB" id="A0A9D4AJ53"/>
<accession>A0A9D4AJ53</accession>